<evidence type="ECO:0000313" key="1">
    <source>
        <dbReference type="EMBL" id="GBP44979.1"/>
    </source>
</evidence>
<reference evidence="1 2" key="1">
    <citation type="journal article" date="2019" name="Commun. Biol.">
        <title>The bagworm genome reveals a unique fibroin gene that provides high tensile strength.</title>
        <authorList>
            <person name="Kono N."/>
            <person name="Nakamura H."/>
            <person name="Ohtoshi R."/>
            <person name="Tomita M."/>
            <person name="Numata K."/>
            <person name="Arakawa K."/>
        </authorList>
    </citation>
    <scope>NUCLEOTIDE SEQUENCE [LARGE SCALE GENOMIC DNA]</scope>
</reference>
<organism evidence="1 2">
    <name type="scientific">Eumeta variegata</name>
    <name type="common">Bagworm moth</name>
    <name type="synonym">Eumeta japonica</name>
    <dbReference type="NCBI Taxonomy" id="151549"/>
    <lineage>
        <taxon>Eukaryota</taxon>
        <taxon>Metazoa</taxon>
        <taxon>Ecdysozoa</taxon>
        <taxon>Arthropoda</taxon>
        <taxon>Hexapoda</taxon>
        <taxon>Insecta</taxon>
        <taxon>Pterygota</taxon>
        <taxon>Neoptera</taxon>
        <taxon>Endopterygota</taxon>
        <taxon>Lepidoptera</taxon>
        <taxon>Glossata</taxon>
        <taxon>Ditrysia</taxon>
        <taxon>Tineoidea</taxon>
        <taxon>Psychidae</taxon>
        <taxon>Oiketicinae</taxon>
        <taxon>Eumeta</taxon>
    </lineage>
</organism>
<evidence type="ECO:0000313" key="2">
    <source>
        <dbReference type="Proteomes" id="UP000299102"/>
    </source>
</evidence>
<comment type="caution">
    <text evidence="1">The sequence shown here is derived from an EMBL/GenBank/DDBJ whole genome shotgun (WGS) entry which is preliminary data.</text>
</comment>
<gene>
    <name evidence="1" type="ORF">EVAR_33406_1</name>
</gene>
<keyword evidence="2" id="KW-1185">Reference proteome</keyword>
<dbReference type="EMBL" id="BGZK01000462">
    <property type="protein sequence ID" value="GBP44979.1"/>
    <property type="molecule type" value="Genomic_DNA"/>
</dbReference>
<dbReference type="AlphaFoldDB" id="A0A4C1W3A7"/>
<accession>A0A4C1W3A7</accession>
<proteinExistence type="predicted"/>
<name>A0A4C1W3A7_EUMVA</name>
<dbReference type="Proteomes" id="UP000299102">
    <property type="component" value="Unassembled WGS sequence"/>
</dbReference>
<protein>
    <submittedName>
        <fullName evidence="1">Uncharacterized protein</fullName>
    </submittedName>
</protein>
<sequence length="126" mass="13391">MVNVRLGWDVTRARRRTPSRTSAAAAAAAALCGTYVTASGNMEDVPESLSVKYTSQKNHRTRPVKNSDIRPTAPLRTCEAIYKTHPGDRGPASSYKWGISGGAGGRALGRTLSPSGLCLLYGTVKI</sequence>